<organism evidence="1">
    <name type="scientific">Bionectria ochroleuca</name>
    <name type="common">Gliocladium roseum</name>
    <dbReference type="NCBI Taxonomy" id="29856"/>
    <lineage>
        <taxon>Eukaryota</taxon>
        <taxon>Fungi</taxon>
        <taxon>Dikarya</taxon>
        <taxon>Ascomycota</taxon>
        <taxon>Pezizomycotina</taxon>
        <taxon>Sordariomycetes</taxon>
        <taxon>Hypocreomycetidae</taxon>
        <taxon>Hypocreales</taxon>
        <taxon>Bionectriaceae</taxon>
        <taxon>Clonostachys</taxon>
    </lineage>
</organism>
<name>A0A0B7K2G0_BIOOC</name>
<accession>A0A0B7K2G0</accession>
<proteinExistence type="predicted"/>
<gene>
    <name evidence="1" type="ORF">BN869_000005172_1</name>
</gene>
<dbReference type="AlphaFoldDB" id="A0A0B7K2G0"/>
<sequence>MGPLLFDKASTYWWSRGVRCSVGQWSGALQTPSVIGVREVVSGVEVEARALLNYGRLEEQLPSITEWLPALDGSILALTLPNL</sequence>
<reference evidence="1" key="1">
    <citation type="submission" date="2015-01" db="EMBL/GenBank/DDBJ databases">
        <authorList>
            <person name="Durling Mikael"/>
        </authorList>
    </citation>
    <scope>NUCLEOTIDE SEQUENCE</scope>
</reference>
<evidence type="ECO:0000313" key="1">
    <source>
        <dbReference type="EMBL" id="CEO49115.1"/>
    </source>
</evidence>
<dbReference type="EMBL" id="CDPU01000013">
    <property type="protein sequence ID" value="CEO49115.1"/>
    <property type="molecule type" value="Genomic_DNA"/>
</dbReference>
<protein>
    <submittedName>
        <fullName evidence="1">Uncharacterized protein</fullName>
    </submittedName>
</protein>